<protein>
    <submittedName>
        <fullName evidence="1">Uncharacterized protein</fullName>
    </submittedName>
</protein>
<name>A0A0F9VII4_9ZZZZ</name>
<sequence>MGIKNKLKHMMHYEGDLGNMLSSLAEIIDDMITDSEDRTASGGSADCDRDIDYLRILAGNLEKTHRDYNNRYKGDLREHFDSYDDLAETTSDG</sequence>
<accession>A0A0F9VII4</accession>
<comment type="caution">
    <text evidence="1">The sequence shown here is derived from an EMBL/GenBank/DDBJ whole genome shotgun (WGS) entry which is preliminary data.</text>
</comment>
<evidence type="ECO:0000313" key="1">
    <source>
        <dbReference type="EMBL" id="KKN65658.1"/>
    </source>
</evidence>
<organism evidence="1">
    <name type="scientific">marine sediment metagenome</name>
    <dbReference type="NCBI Taxonomy" id="412755"/>
    <lineage>
        <taxon>unclassified sequences</taxon>
        <taxon>metagenomes</taxon>
        <taxon>ecological metagenomes</taxon>
    </lineage>
</organism>
<proteinExistence type="predicted"/>
<dbReference type="EMBL" id="LAZR01000519">
    <property type="protein sequence ID" value="KKN65658.1"/>
    <property type="molecule type" value="Genomic_DNA"/>
</dbReference>
<dbReference type="AlphaFoldDB" id="A0A0F9VII4"/>
<gene>
    <name evidence="1" type="ORF">LCGC14_0479740</name>
</gene>
<reference evidence="1" key="1">
    <citation type="journal article" date="2015" name="Nature">
        <title>Complex archaea that bridge the gap between prokaryotes and eukaryotes.</title>
        <authorList>
            <person name="Spang A."/>
            <person name="Saw J.H."/>
            <person name="Jorgensen S.L."/>
            <person name="Zaremba-Niedzwiedzka K."/>
            <person name="Martijn J."/>
            <person name="Lind A.E."/>
            <person name="van Eijk R."/>
            <person name="Schleper C."/>
            <person name="Guy L."/>
            <person name="Ettema T.J."/>
        </authorList>
    </citation>
    <scope>NUCLEOTIDE SEQUENCE</scope>
</reference>